<reference evidence="2" key="1">
    <citation type="submission" date="2021-10" db="EMBL/GenBank/DDBJ databases">
        <title>Streptomonospora sp. nov., isolated from mangrove soil.</title>
        <authorList>
            <person name="Chen X."/>
            <person name="Ge X."/>
            <person name="Liu W."/>
        </authorList>
    </citation>
    <scope>NUCLEOTIDE SEQUENCE</scope>
    <source>
        <strain evidence="2">S1-112</strain>
    </source>
</reference>
<dbReference type="GO" id="GO:0046872">
    <property type="term" value="F:metal ion binding"/>
    <property type="evidence" value="ECO:0007669"/>
    <property type="project" value="InterPro"/>
</dbReference>
<dbReference type="RefSeq" id="WP_270073875.1">
    <property type="nucleotide sequence ID" value="NZ_JAJAQC010000039.1"/>
</dbReference>
<keyword evidence="3" id="KW-1185">Reference proteome</keyword>
<feature type="domain" description="Mycothiol-dependent maleylpyruvate isomerase metal-binding" evidence="1">
    <location>
        <begin position="19"/>
        <end position="154"/>
    </location>
</feature>
<sequence length="254" mass="27037">MTAPRIRTDDTAAVLDLVEDATRRLLDTVAAMRPDQVGEPSLLPEWTRGHVLAHVARNADALTGVLEGAQEGRRVDMYPGEDARAQDIADGAGRPPQEQAADIEAAAERFARVARETGGQAWEFEVVHRSGARFPASALPWKRLAEVEYHHVDLGLGYRPKDWPEEFVGHELALLTGRFAVAEEVPPVLLRVAETGTEFRIGAAAGPAVTAEGAAGDLLAWLSGRADGSALIVHRGGTPMADPAAVLPALPAMA</sequence>
<proteinExistence type="predicted"/>
<dbReference type="SUPFAM" id="SSF109854">
    <property type="entry name" value="DinB/YfiT-like putative metalloenzymes"/>
    <property type="match status" value="1"/>
</dbReference>
<dbReference type="InterPro" id="IPR017517">
    <property type="entry name" value="Maleyloyr_isom"/>
</dbReference>
<gene>
    <name evidence="2" type="ORF">LG943_20210</name>
</gene>
<dbReference type="InterPro" id="IPR034660">
    <property type="entry name" value="DinB/YfiT-like"/>
</dbReference>
<keyword evidence="2" id="KW-0413">Isomerase</keyword>
<dbReference type="Gene3D" id="1.20.120.450">
    <property type="entry name" value="dinb family like domain"/>
    <property type="match status" value="1"/>
</dbReference>
<protein>
    <submittedName>
        <fullName evidence="2">Maleylpyruvate isomerase family mycothiol-dependent enzyme</fullName>
    </submittedName>
</protein>
<dbReference type="Pfam" id="PF11716">
    <property type="entry name" value="MDMPI_N"/>
    <property type="match status" value="1"/>
</dbReference>
<dbReference type="Proteomes" id="UP001140076">
    <property type="component" value="Unassembled WGS sequence"/>
</dbReference>
<comment type="caution">
    <text evidence="2">The sequence shown here is derived from an EMBL/GenBank/DDBJ whole genome shotgun (WGS) entry which is preliminary data.</text>
</comment>
<name>A0A9X3NMS7_9ACTN</name>
<dbReference type="EMBL" id="JAJAQC010000039">
    <property type="protein sequence ID" value="MDA0566617.1"/>
    <property type="molecule type" value="Genomic_DNA"/>
</dbReference>
<dbReference type="GO" id="GO:0016853">
    <property type="term" value="F:isomerase activity"/>
    <property type="evidence" value="ECO:0007669"/>
    <property type="project" value="UniProtKB-KW"/>
</dbReference>
<dbReference type="SUPFAM" id="SSF55718">
    <property type="entry name" value="SCP-like"/>
    <property type="match status" value="1"/>
</dbReference>
<organism evidence="2 3">
    <name type="scientific">Streptomonospora mangrovi</name>
    <dbReference type="NCBI Taxonomy" id="2883123"/>
    <lineage>
        <taxon>Bacteria</taxon>
        <taxon>Bacillati</taxon>
        <taxon>Actinomycetota</taxon>
        <taxon>Actinomycetes</taxon>
        <taxon>Streptosporangiales</taxon>
        <taxon>Nocardiopsidaceae</taxon>
        <taxon>Streptomonospora</taxon>
    </lineage>
</organism>
<dbReference type="AlphaFoldDB" id="A0A9X3NMS7"/>
<dbReference type="NCBIfam" id="TIGR03083">
    <property type="entry name" value="maleylpyruvate isomerase family mycothiol-dependent enzyme"/>
    <property type="match status" value="1"/>
</dbReference>
<accession>A0A9X3NMS7</accession>
<evidence type="ECO:0000259" key="1">
    <source>
        <dbReference type="Pfam" id="PF11716"/>
    </source>
</evidence>
<dbReference type="InterPro" id="IPR024344">
    <property type="entry name" value="MDMPI_metal-binding"/>
</dbReference>
<dbReference type="InterPro" id="IPR036527">
    <property type="entry name" value="SCP2_sterol-bd_dom_sf"/>
</dbReference>
<evidence type="ECO:0000313" key="2">
    <source>
        <dbReference type="EMBL" id="MDA0566617.1"/>
    </source>
</evidence>
<evidence type="ECO:0000313" key="3">
    <source>
        <dbReference type="Proteomes" id="UP001140076"/>
    </source>
</evidence>